<gene>
    <name evidence="2" type="ORF">DPMN_058523</name>
</gene>
<organism evidence="2 3">
    <name type="scientific">Dreissena polymorpha</name>
    <name type="common">Zebra mussel</name>
    <name type="synonym">Mytilus polymorpha</name>
    <dbReference type="NCBI Taxonomy" id="45954"/>
    <lineage>
        <taxon>Eukaryota</taxon>
        <taxon>Metazoa</taxon>
        <taxon>Spiralia</taxon>
        <taxon>Lophotrochozoa</taxon>
        <taxon>Mollusca</taxon>
        <taxon>Bivalvia</taxon>
        <taxon>Autobranchia</taxon>
        <taxon>Heteroconchia</taxon>
        <taxon>Euheterodonta</taxon>
        <taxon>Imparidentia</taxon>
        <taxon>Neoheterodontei</taxon>
        <taxon>Myida</taxon>
        <taxon>Dreissenoidea</taxon>
        <taxon>Dreissenidae</taxon>
        <taxon>Dreissena</taxon>
    </lineage>
</organism>
<accession>A0A9D4C264</accession>
<proteinExistence type="predicted"/>
<sequence>RIGARISPKHGHANENKGKTTHYHHNNDVYIPAPTAPTETVAEQPSTTPITKTVLVRDRAKLETNRGKRVYKTLLERNEVRKRSSQTDTVK</sequence>
<reference evidence="2" key="1">
    <citation type="journal article" date="2019" name="bioRxiv">
        <title>The Genome of the Zebra Mussel, Dreissena polymorpha: A Resource for Invasive Species Research.</title>
        <authorList>
            <person name="McCartney M.A."/>
            <person name="Auch B."/>
            <person name="Kono T."/>
            <person name="Mallez S."/>
            <person name="Zhang Y."/>
            <person name="Obille A."/>
            <person name="Becker A."/>
            <person name="Abrahante J.E."/>
            <person name="Garbe J."/>
            <person name="Badalamenti J.P."/>
            <person name="Herman A."/>
            <person name="Mangelson H."/>
            <person name="Liachko I."/>
            <person name="Sullivan S."/>
            <person name="Sone E.D."/>
            <person name="Koren S."/>
            <person name="Silverstein K.A.T."/>
            <person name="Beckman K.B."/>
            <person name="Gohl D.M."/>
        </authorList>
    </citation>
    <scope>NUCLEOTIDE SEQUENCE</scope>
    <source>
        <strain evidence="2">Duluth1</strain>
        <tissue evidence="2">Whole animal</tissue>
    </source>
</reference>
<reference evidence="2" key="2">
    <citation type="submission" date="2020-11" db="EMBL/GenBank/DDBJ databases">
        <authorList>
            <person name="McCartney M.A."/>
            <person name="Auch B."/>
            <person name="Kono T."/>
            <person name="Mallez S."/>
            <person name="Becker A."/>
            <person name="Gohl D.M."/>
            <person name="Silverstein K.A.T."/>
            <person name="Koren S."/>
            <person name="Bechman K.B."/>
            <person name="Herman A."/>
            <person name="Abrahante J.E."/>
            <person name="Garbe J."/>
        </authorList>
    </citation>
    <scope>NUCLEOTIDE SEQUENCE</scope>
    <source>
        <strain evidence="2">Duluth1</strain>
        <tissue evidence="2">Whole animal</tissue>
    </source>
</reference>
<feature type="region of interest" description="Disordered" evidence="1">
    <location>
        <begin position="1"/>
        <end position="25"/>
    </location>
</feature>
<comment type="caution">
    <text evidence="2">The sequence shown here is derived from an EMBL/GenBank/DDBJ whole genome shotgun (WGS) entry which is preliminary data.</text>
</comment>
<dbReference type="AlphaFoldDB" id="A0A9D4C264"/>
<evidence type="ECO:0000256" key="1">
    <source>
        <dbReference type="SAM" id="MobiDB-lite"/>
    </source>
</evidence>
<protein>
    <submittedName>
        <fullName evidence="2">Uncharacterized protein</fullName>
    </submittedName>
</protein>
<evidence type="ECO:0000313" key="2">
    <source>
        <dbReference type="EMBL" id="KAH3715810.1"/>
    </source>
</evidence>
<evidence type="ECO:0000313" key="3">
    <source>
        <dbReference type="Proteomes" id="UP000828390"/>
    </source>
</evidence>
<feature type="non-terminal residue" evidence="2">
    <location>
        <position position="1"/>
    </location>
</feature>
<dbReference type="Proteomes" id="UP000828390">
    <property type="component" value="Unassembled WGS sequence"/>
</dbReference>
<dbReference type="EMBL" id="JAIWYP010000013">
    <property type="protein sequence ID" value="KAH3715810.1"/>
    <property type="molecule type" value="Genomic_DNA"/>
</dbReference>
<keyword evidence="3" id="KW-1185">Reference proteome</keyword>
<name>A0A9D4C264_DREPO</name>